<dbReference type="PROSITE" id="PS51898">
    <property type="entry name" value="TYR_RECOMBINASE"/>
    <property type="match status" value="1"/>
</dbReference>
<dbReference type="RefSeq" id="WP_338201002.1">
    <property type="nucleotide sequence ID" value="NZ_JAEKNR010000100.1"/>
</dbReference>
<dbReference type="InterPro" id="IPR010998">
    <property type="entry name" value="Integrase_recombinase_N"/>
</dbReference>
<dbReference type="GO" id="GO:0006310">
    <property type="term" value="P:DNA recombination"/>
    <property type="evidence" value="ECO:0007669"/>
    <property type="project" value="UniProtKB-KW"/>
</dbReference>
<dbReference type="Gene3D" id="1.10.150.130">
    <property type="match status" value="1"/>
</dbReference>
<comment type="similarity">
    <text evidence="1">Belongs to the 'phage' integrase family.</text>
</comment>
<keyword evidence="3" id="KW-0233">DNA recombination</keyword>
<sequence length="322" mass="36640">MGDKARSLRLLKDADATALTRAIQEYLDDAAARVRGRTLEMYSAVLRTTLADWAATEGITEPRQLDQRAVSRWVSHLRTTHRTPHDKPLSEESVRTYGRTANSFLRWLHSRGEVGDVRAKTPPPRRRSLEVLSRKEVDQLESAAWTERDKLLIRVMADTGGRLGEILALRETDLVQPTRREHYVRLRGKTGERLVPITPGIYRRLKRFAEHGRPQDYSGDRIFVGLHRVKDGRYQTPNRGSIEHMVREAAARAGIGRRVYPHLLRHSAVTHLLRQGVSPLLVAKVAGHDSLEMIRAVYSHLTVSDAHEALMRALGSEDDERR</sequence>
<evidence type="ECO:0000313" key="7">
    <source>
        <dbReference type="EMBL" id="MBJ7598193.1"/>
    </source>
</evidence>
<evidence type="ECO:0000256" key="3">
    <source>
        <dbReference type="ARBA" id="ARBA00023172"/>
    </source>
</evidence>
<feature type="domain" description="Core-binding (CB)" evidence="6">
    <location>
        <begin position="17"/>
        <end position="109"/>
    </location>
</feature>
<dbReference type="InterPro" id="IPR050090">
    <property type="entry name" value="Tyrosine_recombinase_XerCD"/>
</dbReference>
<dbReference type="GO" id="GO:0015074">
    <property type="term" value="P:DNA integration"/>
    <property type="evidence" value="ECO:0007669"/>
    <property type="project" value="InterPro"/>
</dbReference>
<evidence type="ECO:0000313" key="8">
    <source>
        <dbReference type="Proteomes" id="UP000612893"/>
    </source>
</evidence>
<accession>A0A934K9I1</accession>
<dbReference type="CDD" id="cd00397">
    <property type="entry name" value="DNA_BRE_C"/>
    <property type="match status" value="1"/>
</dbReference>
<dbReference type="Proteomes" id="UP000612893">
    <property type="component" value="Unassembled WGS sequence"/>
</dbReference>
<dbReference type="GO" id="GO:0003677">
    <property type="term" value="F:DNA binding"/>
    <property type="evidence" value="ECO:0007669"/>
    <property type="project" value="UniProtKB-UniRule"/>
</dbReference>
<dbReference type="SUPFAM" id="SSF56349">
    <property type="entry name" value="DNA breaking-rejoining enzymes"/>
    <property type="match status" value="1"/>
</dbReference>
<dbReference type="EMBL" id="JAEKNR010000100">
    <property type="protein sequence ID" value="MBJ7598193.1"/>
    <property type="molecule type" value="Genomic_DNA"/>
</dbReference>
<keyword evidence="2 4" id="KW-0238">DNA-binding</keyword>
<reference evidence="7" key="1">
    <citation type="submission" date="2020-10" db="EMBL/GenBank/DDBJ databases">
        <title>Ca. Dormibacterota MAGs.</title>
        <authorList>
            <person name="Montgomery K."/>
        </authorList>
    </citation>
    <scope>NUCLEOTIDE SEQUENCE [LARGE SCALE GENOMIC DNA]</scope>
    <source>
        <strain evidence="7">SC8812_S17_10</strain>
    </source>
</reference>
<evidence type="ECO:0000256" key="4">
    <source>
        <dbReference type="PROSITE-ProRule" id="PRU01248"/>
    </source>
</evidence>
<proteinExistence type="inferred from homology"/>
<protein>
    <submittedName>
        <fullName evidence="7">Site-specific integrase</fullName>
    </submittedName>
</protein>
<keyword evidence="8" id="KW-1185">Reference proteome</keyword>
<gene>
    <name evidence="7" type="ORF">JF922_08925</name>
</gene>
<evidence type="ECO:0000259" key="5">
    <source>
        <dbReference type="PROSITE" id="PS51898"/>
    </source>
</evidence>
<dbReference type="Pfam" id="PF00589">
    <property type="entry name" value="Phage_integrase"/>
    <property type="match status" value="1"/>
</dbReference>
<name>A0A934K9I1_9BACT</name>
<dbReference type="InterPro" id="IPR011010">
    <property type="entry name" value="DNA_brk_join_enz"/>
</dbReference>
<dbReference type="PANTHER" id="PTHR30349">
    <property type="entry name" value="PHAGE INTEGRASE-RELATED"/>
    <property type="match status" value="1"/>
</dbReference>
<feature type="domain" description="Tyr recombinase" evidence="5">
    <location>
        <begin position="127"/>
        <end position="311"/>
    </location>
</feature>
<evidence type="ECO:0000259" key="6">
    <source>
        <dbReference type="PROSITE" id="PS51900"/>
    </source>
</evidence>
<dbReference type="InterPro" id="IPR002104">
    <property type="entry name" value="Integrase_catalytic"/>
</dbReference>
<evidence type="ECO:0000256" key="1">
    <source>
        <dbReference type="ARBA" id="ARBA00008857"/>
    </source>
</evidence>
<dbReference type="Gene3D" id="1.10.443.10">
    <property type="entry name" value="Intergrase catalytic core"/>
    <property type="match status" value="1"/>
</dbReference>
<dbReference type="PROSITE" id="PS51900">
    <property type="entry name" value="CB"/>
    <property type="match status" value="1"/>
</dbReference>
<comment type="caution">
    <text evidence="7">The sequence shown here is derived from an EMBL/GenBank/DDBJ whole genome shotgun (WGS) entry which is preliminary data.</text>
</comment>
<dbReference type="PANTHER" id="PTHR30349:SF41">
    <property type="entry name" value="INTEGRASE_RECOMBINASE PROTEIN MJ0367-RELATED"/>
    <property type="match status" value="1"/>
</dbReference>
<organism evidence="7 8">
    <name type="scientific">Candidatus Nephthysia bennettiae</name>
    <dbReference type="NCBI Taxonomy" id="3127016"/>
    <lineage>
        <taxon>Bacteria</taxon>
        <taxon>Bacillati</taxon>
        <taxon>Candidatus Dormiibacterota</taxon>
        <taxon>Candidatus Dormibacteria</taxon>
        <taxon>Candidatus Dormibacterales</taxon>
        <taxon>Candidatus Dormibacteraceae</taxon>
        <taxon>Candidatus Nephthysia</taxon>
    </lineage>
</organism>
<dbReference type="InterPro" id="IPR013762">
    <property type="entry name" value="Integrase-like_cat_sf"/>
</dbReference>
<dbReference type="InterPro" id="IPR044068">
    <property type="entry name" value="CB"/>
</dbReference>
<dbReference type="AlphaFoldDB" id="A0A934K9I1"/>
<evidence type="ECO:0000256" key="2">
    <source>
        <dbReference type="ARBA" id="ARBA00023125"/>
    </source>
</evidence>